<protein>
    <submittedName>
        <fullName evidence="3">Phosphotransferase</fullName>
    </submittedName>
</protein>
<gene>
    <name evidence="3" type="ORF">ACFP1K_25850</name>
</gene>
<dbReference type="Proteomes" id="UP001596137">
    <property type="component" value="Unassembled WGS sequence"/>
</dbReference>
<dbReference type="InterPro" id="IPR011009">
    <property type="entry name" value="Kinase-like_dom_sf"/>
</dbReference>
<accession>A0ABW1NMP2</accession>
<evidence type="ECO:0000259" key="2">
    <source>
        <dbReference type="Pfam" id="PF19974"/>
    </source>
</evidence>
<feature type="domain" description="Ternary complex associated" evidence="2">
    <location>
        <begin position="40"/>
        <end position="491"/>
    </location>
</feature>
<feature type="region of interest" description="Disordered" evidence="1">
    <location>
        <begin position="646"/>
        <end position="725"/>
    </location>
</feature>
<evidence type="ECO:0000313" key="4">
    <source>
        <dbReference type="Proteomes" id="UP001596137"/>
    </source>
</evidence>
<evidence type="ECO:0000256" key="1">
    <source>
        <dbReference type="SAM" id="MobiDB-lite"/>
    </source>
</evidence>
<comment type="caution">
    <text evidence="3">The sequence shown here is derived from an EMBL/GenBank/DDBJ whole genome shotgun (WGS) entry which is preliminary data.</text>
</comment>
<dbReference type="SUPFAM" id="SSF56112">
    <property type="entry name" value="Protein kinase-like (PK-like)"/>
    <property type="match status" value="1"/>
</dbReference>
<dbReference type="EMBL" id="JBHSRF010000045">
    <property type="protein sequence ID" value="MFC6084609.1"/>
    <property type="molecule type" value="Genomic_DNA"/>
</dbReference>
<reference evidence="4" key="1">
    <citation type="journal article" date="2019" name="Int. J. Syst. Evol. Microbiol.">
        <title>The Global Catalogue of Microorganisms (GCM) 10K type strain sequencing project: providing services to taxonomists for standard genome sequencing and annotation.</title>
        <authorList>
            <consortium name="The Broad Institute Genomics Platform"/>
            <consortium name="The Broad Institute Genome Sequencing Center for Infectious Disease"/>
            <person name="Wu L."/>
            <person name="Ma J."/>
        </authorList>
    </citation>
    <scope>NUCLEOTIDE SEQUENCE [LARGE SCALE GENOMIC DNA]</scope>
    <source>
        <strain evidence="4">JCM 30346</strain>
    </source>
</reference>
<feature type="compositionally biased region" description="Polar residues" evidence="1">
    <location>
        <begin position="702"/>
        <end position="713"/>
    </location>
</feature>
<feature type="non-terminal residue" evidence="3">
    <location>
        <position position="1024"/>
    </location>
</feature>
<dbReference type="RefSeq" id="WP_380757848.1">
    <property type="nucleotide sequence ID" value="NZ_JBHSRF010000045.1"/>
</dbReference>
<evidence type="ECO:0000313" key="3">
    <source>
        <dbReference type="EMBL" id="MFC6084609.1"/>
    </source>
</evidence>
<feature type="compositionally biased region" description="Pro residues" evidence="1">
    <location>
        <begin position="679"/>
        <end position="695"/>
    </location>
</feature>
<dbReference type="InterPro" id="IPR045544">
    <property type="entry name" value="TCAD9"/>
</dbReference>
<feature type="region of interest" description="Disordered" evidence="1">
    <location>
        <begin position="963"/>
        <end position="1024"/>
    </location>
</feature>
<proteinExistence type="predicted"/>
<dbReference type="Pfam" id="PF19974">
    <property type="entry name" value="TCAD9"/>
    <property type="match status" value="1"/>
</dbReference>
<name>A0ABW1NMP2_9ACTN</name>
<sequence>MPETRISMGDGAPHDAYDALERLVSASGPGRGQWATPPDRVEAGRSLAGGRHGAEVFEITAFWGRSPWRYVVKLGPAEEMAEEWRAYQDHFAERRNVLCAPIELATPVARGAQSPVGRRREAVVYGHVGDFSATPGATLETLEDLAGRACHGGADLHRFLAAVTELGTKSRQVLYNGAAGQPGRGSLRDLAPTLGPYLTLEAGRFDAEGRLVAGEPSTRELDDLLAGPSALLAACLEPAPDGGPPAEVRLGPVPVTGHAGGATARLPGMTVEIVAPGLDLRDLDRTVDVHGRVTGHYTASRWARIARMCPDLQREGLDVVCGAERTLVPFARLWDMLTAEEERRPVSLVHGDLNPRNVMLSGGRPFLIDFPKTRKDQPLSADLGWLELGLLRDVLAARLGFGETLLLHRLLGLASVALDLVAGNGPERRYGSVEAAFLNVLPSVAPGLVAPFRMLWAVRAQARRAYPAGAGPPWWRDYLAHLTISAARMLKWPDDEQTPAKIRVTVAAAGAATEVWQGTGPFRRWPRRVLHAVAAALIPKLAPHLPATAATAAALVDELDARGVHDPRLEKPLRGLSDRIVQAAFTASPPRPPSRRQKYFPLTAFAPDDEPPGHDALELLATAPHVTLLGGALSGKTTIIEEHITRLLTTTPQTPATPQTSGTSTRQTSGTSTHHPGGSPLPHPVTPPAGTPHPGPAHTTASRSGRTTRQATALPNGALPPTPRFPIPVDVRALASAVAPASGSSGQGSSTTGLDVLAEAWTAAGPDVLAQAWTAAGLDVLAQAWTAAGLPPGWRDRIPALLTLGAVCVVADGLDRVDGERRARVAEWLRRLALGAPRGSVVVGWRRTAPRAADLYGLDAAPFHPRVVAPPDPALIRRYVDAALLANGVEAHTARTEALVARLLRDPEGLDDDSAPRWPSRAIGSPGLLPLITTLAATTAPAELSGLNAGTLLTRYVHHLTDGRRGSHPVPSHPDHHMGFGAPGDPEAEPAHRRGDPPDPTPTSTTPNYPYQDKEPILAALARE</sequence>
<keyword evidence="4" id="KW-1185">Reference proteome</keyword>
<feature type="compositionally biased region" description="Low complexity" evidence="1">
    <location>
        <begin position="649"/>
        <end position="673"/>
    </location>
</feature>
<organism evidence="3 4">
    <name type="scientific">Sphaerisporangium aureirubrum</name>
    <dbReference type="NCBI Taxonomy" id="1544736"/>
    <lineage>
        <taxon>Bacteria</taxon>
        <taxon>Bacillati</taxon>
        <taxon>Actinomycetota</taxon>
        <taxon>Actinomycetes</taxon>
        <taxon>Streptosporangiales</taxon>
        <taxon>Streptosporangiaceae</taxon>
        <taxon>Sphaerisporangium</taxon>
    </lineage>
</organism>
<feature type="compositionally biased region" description="Basic and acidic residues" evidence="1">
    <location>
        <begin position="1012"/>
        <end position="1024"/>
    </location>
</feature>